<name>A0A0F8YTP1_9ZZZZ</name>
<evidence type="ECO:0000256" key="5">
    <source>
        <dbReference type="ARBA" id="ARBA00023125"/>
    </source>
</evidence>
<evidence type="ECO:0000256" key="6">
    <source>
        <dbReference type="ARBA" id="ARBA00023163"/>
    </source>
</evidence>
<evidence type="ECO:0000259" key="7">
    <source>
        <dbReference type="PROSITE" id="PS51740"/>
    </source>
</evidence>
<keyword evidence="6" id="KW-0804">Transcription</keyword>
<dbReference type="InterPro" id="IPR035644">
    <property type="entry name" value="MraZ_C"/>
</dbReference>
<dbReference type="PANTHER" id="PTHR34701">
    <property type="entry name" value="TRANSCRIPTIONAL REGULATOR MRAZ"/>
    <property type="match status" value="1"/>
</dbReference>
<dbReference type="SUPFAM" id="SSF89447">
    <property type="entry name" value="AbrB/MazE/MraZ-like"/>
    <property type="match status" value="1"/>
</dbReference>
<evidence type="ECO:0000256" key="4">
    <source>
        <dbReference type="ARBA" id="ARBA00023015"/>
    </source>
</evidence>
<feature type="domain" description="SpoVT-AbrB" evidence="7">
    <location>
        <begin position="7"/>
        <end position="52"/>
    </location>
</feature>
<dbReference type="PANTHER" id="PTHR34701:SF1">
    <property type="entry name" value="TRANSCRIPTIONAL REGULATOR MRAZ"/>
    <property type="match status" value="1"/>
</dbReference>
<proteinExistence type="inferred from homology"/>
<dbReference type="Pfam" id="PF02381">
    <property type="entry name" value="MraZ"/>
    <property type="match status" value="2"/>
</dbReference>
<keyword evidence="5" id="KW-0238">DNA-binding</keyword>
<dbReference type="InterPro" id="IPR035642">
    <property type="entry name" value="MraZ_N"/>
</dbReference>
<dbReference type="InterPro" id="IPR037914">
    <property type="entry name" value="SpoVT-AbrB_sf"/>
</dbReference>
<evidence type="ECO:0000256" key="1">
    <source>
        <dbReference type="ARBA" id="ARBA00013860"/>
    </source>
</evidence>
<dbReference type="CDD" id="cd16320">
    <property type="entry name" value="MraZ_N"/>
    <property type="match status" value="1"/>
</dbReference>
<sequence>MPLFVGEFELTIDNKNRLAIPAALREQCDPDADGRDFYLVLGPDMHLWLYPHLYYSALLERRQGTPFPNRRDMKRHLWFRLARVVKPDAQGRFVIPPKSMERATIDKRVTLLGTDDHIEVWPTDEWESYVKAELPSYGENLLDAGEGIGPISPGGDPQCPQDK</sequence>
<dbReference type="HAMAP" id="MF_01008">
    <property type="entry name" value="MraZ"/>
    <property type="match status" value="1"/>
</dbReference>
<dbReference type="InterPro" id="IPR038619">
    <property type="entry name" value="MraZ_sf"/>
</dbReference>
<dbReference type="PROSITE" id="PS51740">
    <property type="entry name" value="SPOVT_ABRB"/>
    <property type="match status" value="2"/>
</dbReference>
<dbReference type="EMBL" id="LAZR01051592">
    <property type="protein sequence ID" value="KKK84823.1"/>
    <property type="molecule type" value="Genomic_DNA"/>
</dbReference>
<dbReference type="GO" id="GO:0000976">
    <property type="term" value="F:transcription cis-regulatory region binding"/>
    <property type="evidence" value="ECO:0007669"/>
    <property type="project" value="TreeGrafter"/>
</dbReference>
<feature type="domain" description="SpoVT-AbrB" evidence="7">
    <location>
        <begin position="82"/>
        <end position="125"/>
    </location>
</feature>
<dbReference type="GO" id="GO:0003700">
    <property type="term" value="F:DNA-binding transcription factor activity"/>
    <property type="evidence" value="ECO:0007669"/>
    <property type="project" value="InterPro"/>
</dbReference>
<evidence type="ECO:0000313" key="8">
    <source>
        <dbReference type="EMBL" id="KKK84823.1"/>
    </source>
</evidence>
<comment type="caution">
    <text evidence="8">The sequence shown here is derived from an EMBL/GenBank/DDBJ whole genome shotgun (WGS) entry which is preliminary data.</text>
</comment>
<protein>
    <recommendedName>
        <fullName evidence="1">Transcriptional regulator MraZ</fullName>
    </recommendedName>
</protein>
<dbReference type="InterPro" id="IPR020603">
    <property type="entry name" value="MraZ_dom"/>
</dbReference>
<keyword evidence="4" id="KW-0805">Transcription regulation</keyword>
<dbReference type="CDD" id="cd16321">
    <property type="entry name" value="MraZ_C"/>
    <property type="match status" value="1"/>
</dbReference>
<reference evidence="8" key="1">
    <citation type="journal article" date="2015" name="Nature">
        <title>Complex archaea that bridge the gap between prokaryotes and eukaryotes.</title>
        <authorList>
            <person name="Spang A."/>
            <person name="Saw J.H."/>
            <person name="Jorgensen S.L."/>
            <person name="Zaremba-Niedzwiedzka K."/>
            <person name="Martijn J."/>
            <person name="Lind A.E."/>
            <person name="van Eijk R."/>
            <person name="Schleper C."/>
            <person name="Guy L."/>
            <person name="Ettema T.J."/>
        </authorList>
    </citation>
    <scope>NUCLEOTIDE SEQUENCE</scope>
</reference>
<evidence type="ECO:0000256" key="3">
    <source>
        <dbReference type="ARBA" id="ARBA00022737"/>
    </source>
</evidence>
<dbReference type="GO" id="GO:2000143">
    <property type="term" value="P:negative regulation of DNA-templated transcription initiation"/>
    <property type="evidence" value="ECO:0007669"/>
    <property type="project" value="TreeGrafter"/>
</dbReference>
<evidence type="ECO:0000256" key="2">
    <source>
        <dbReference type="ARBA" id="ARBA00022490"/>
    </source>
</evidence>
<dbReference type="InterPro" id="IPR007159">
    <property type="entry name" value="SpoVT-AbrB_dom"/>
</dbReference>
<keyword evidence="3" id="KW-0677">Repeat</keyword>
<organism evidence="8">
    <name type="scientific">marine sediment metagenome</name>
    <dbReference type="NCBI Taxonomy" id="412755"/>
    <lineage>
        <taxon>unclassified sequences</taxon>
        <taxon>metagenomes</taxon>
        <taxon>ecological metagenomes</taxon>
    </lineage>
</organism>
<dbReference type="AlphaFoldDB" id="A0A0F8YTP1"/>
<keyword evidence="2" id="KW-0963">Cytoplasm</keyword>
<dbReference type="Gene3D" id="3.40.1550.20">
    <property type="entry name" value="Transcriptional regulator MraZ domain"/>
    <property type="match status" value="1"/>
</dbReference>
<dbReference type="InterPro" id="IPR003444">
    <property type="entry name" value="MraZ"/>
</dbReference>
<gene>
    <name evidence="8" type="ORF">LCGC14_2779470</name>
</gene>
<accession>A0A0F8YTP1</accession>